<gene>
    <name evidence="11" type="ORF">METZ01_LOCUS208321</name>
</gene>
<evidence type="ECO:0000256" key="3">
    <source>
        <dbReference type="ARBA" id="ARBA00022475"/>
    </source>
</evidence>
<dbReference type="PROSITE" id="PS51007">
    <property type="entry name" value="CYTC"/>
    <property type="match status" value="1"/>
</dbReference>
<dbReference type="Gene3D" id="1.10.760.10">
    <property type="entry name" value="Cytochrome c-like domain"/>
    <property type="match status" value="1"/>
</dbReference>
<keyword evidence="8 9" id="KW-0472">Membrane</keyword>
<evidence type="ECO:0000256" key="4">
    <source>
        <dbReference type="ARBA" id="ARBA00022617"/>
    </source>
</evidence>
<evidence type="ECO:0000256" key="9">
    <source>
        <dbReference type="SAM" id="Phobius"/>
    </source>
</evidence>
<keyword evidence="4" id="KW-0349">Heme</keyword>
<sequence length="203" mass="21252">MLYGEPPDWERSSTGTIGVAAVTMYELTKLFGAVVGAVLLLVVINEISKVLVHPTAPTKTAIAIEGVEEEAEAATTAAKSTEPSVSLAAILAAADPAEGEKAAKKCKACHSFDKGGKHKVGPALYGIVGQSKASGTAFSYSNAMKEMGGEWNYEDLDSFLADPKGILPGTKMAFKGIEKPTERANLIAYMLTKHDSPPALPAE</sequence>
<evidence type="ECO:0000256" key="8">
    <source>
        <dbReference type="ARBA" id="ARBA00023136"/>
    </source>
</evidence>
<dbReference type="FunFam" id="1.10.760.10:FF:000026">
    <property type="entry name" value="Cytochrome C, membrane-bound"/>
    <property type="match status" value="1"/>
</dbReference>
<dbReference type="InterPro" id="IPR036909">
    <property type="entry name" value="Cyt_c-like_dom_sf"/>
</dbReference>
<evidence type="ECO:0000256" key="6">
    <source>
        <dbReference type="ARBA" id="ARBA00022982"/>
    </source>
</evidence>
<dbReference type="EMBL" id="UINC01046888">
    <property type="protein sequence ID" value="SVB55467.1"/>
    <property type="molecule type" value="Genomic_DNA"/>
</dbReference>
<keyword evidence="6" id="KW-0249">Electron transport</keyword>
<keyword evidence="5" id="KW-0479">Metal-binding</keyword>
<accession>A0A382F058</accession>
<keyword evidence="7" id="KW-0408">Iron</keyword>
<evidence type="ECO:0000256" key="1">
    <source>
        <dbReference type="ARBA" id="ARBA00004236"/>
    </source>
</evidence>
<evidence type="ECO:0000256" key="2">
    <source>
        <dbReference type="ARBA" id="ARBA00022448"/>
    </source>
</evidence>
<evidence type="ECO:0000259" key="10">
    <source>
        <dbReference type="PROSITE" id="PS51007"/>
    </source>
</evidence>
<keyword evidence="9" id="KW-0812">Transmembrane</keyword>
<feature type="domain" description="Cytochrome c" evidence="10">
    <location>
        <begin position="94"/>
        <end position="194"/>
    </location>
</feature>
<reference evidence="11" key="1">
    <citation type="submission" date="2018-05" db="EMBL/GenBank/DDBJ databases">
        <authorList>
            <person name="Lanie J.A."/>
            <person name="Ng W.-L."/>
            <person name="Kazmierczak K.M."/>
            <person name="Andrzejewski T.M."/>
            <person name="Davidsen T.M."/>
            <person name="Wayne K.J."/>
            <person name="Tettelin H."/>
            <person name="Glass J.I."/>
            <person name="Rusch D."/>
            <person name="Podicherti R."/>
            <person name="Tsui H.-C.T."/>
            <person name="Winkler M.E."/>
        </authorList>
    </citation>
    <scope>NUCLEOTIDE SEQUENCE</scope>
</reference>
<dbReference type="PRINTS" id="PR00604">
    <property type="entry name" value="CYTCHRMECIAB"/>
</dbReference>
<proteinExistence type="predicted"/>
<dbReference type="InterPro" id="IPR002327">
    <property type="entry name" value="Cyt_c_1A/1B"/>
</dbReference>
<evidence type="ECO:0000313" key="11">
    <source>
        <dbReference type="EMBL" id="SVB55467.1"/>
    </source>
</evidence>
<dbReference type="GO" id="GO:0046872">
    <property type="term" value="F:metal ion binding"/>
    <property type="evidence" value="ECO:0007669"/>
    <property type="project" value="UniProtKB-KW"/>
</dbReference>
<keyword evidence="3" id="KW-1003">Cell membrane</keyword>
<dbReference type="PANTHER" id="PTHR11961">
    <property type="entry name" value="CYTOCHROME C"/>
    <property type="match status" value="1"/>
</dbReference>
<dbReference type="Pfam" id="PF00034">
    <property type="entry name" value="Cytochrom_C"/>
    <property type="match status" value="1"/>
</dbReference>
<dbReference type="SUPFAM" id="SSF46626">
    <property type="entry name" value="Cytochrome c"/>
    <property type="match status" value="1"/>
</dbReference>
<keyword evidence="9" id="KW-1133">Transmembrane helix</keyword>
<protein>
    <recommendedName>
        <fullName evidence="10">Cytochrome c domain-containing protein</fullName>
    </recommendedName>
</protein>
<comment type="subcellular location">
    <subcellularLocation>
        <location evidence="1">Cell membrane</location>
    </subcellularLocation>
</comment>
<dbReference type="GO" id="GO:0020037">
    <property type="term" value="F:heme binding"/>
    <property type="evidence" value="ECO:0007669"/>
    <property type="project" value="InterPro"/>
</dbReference>
<name>A0A382F058_9ZZZZ</name>
<dbReference type="AlphaFoldDB" id="A0A382F058"/>
<dbReference type="GO" id="GO:0005886">
    <property type="term" value="C:plasma membrane"/>
    <property type="evidence" value="ECO:0007669"/>
    <property type="project" value="UniProtKB-SubCell"/>
</dbReference>
<evidence type="ECO:0000256" key="7">
    <source>
        <dbReference type="ARBA" id="ARBA00023004"/>
    </source>
</evidence>
<feature type="transmembrane region" description="Helical" evidence="9">
    <location>
        <begin position="20"/>
        <end position="44"/>
    </location>
</feature>
<evidence type="ECO:0000256" key="5">
    <source>
        <dbReference type="ARBA" id="ARBA00022723"/>
    </source>
</evidence>
<dbReference type="GO" id="GO:0009055">
    <property type="term" value="F:electron transfer activity"/>
    <property type="evidence" value="ECO:0007669"/>
    <property type="project" value="InterPro"/>
</dbReference>
<keyword evidence="2" id="KW-0813">Transport</keyword>
<dbReference type="InterPro" id="IPR009056">
    <property type="entry name" value="Cyt_c-like_dom"/>
</dbReference>
<organism evidence="11">
    <name type="scientific">marine metagenome</name>
    <dbReference type="NCBI Taxonomy" id="408172"/>
    <lineage>
        <taxon>unclassified sequences</taxon>
        <taxon>metagenomes</taxon>
        <taxon>ecological metagenomes</taxon>
    </lineage>
</organism>